<evidence type="ECO:0000313" key="2">
    <source>
        <dbReference type="EMBL" id="ABD68826.1"/>
    </source>
</evidence>
<dbReference type="InterPro" id="IPR021317">
    <property type="entry name" value="DUF2917"/>
</dbReference>
<dbReference type="Proteomes" id="UP000008332">
    <property type="component" value="Chromosome"/>
</dbReference>
<keyword evidence="3" id="KW-1185">Reference proteome</keyword>
<gene>
    <name evidence="2" type="ordered locus">Rfer_1085</name>
</gene>
<dbReference type="Pfam" id="PF11142">
    <property type="entry name" value="DUF2917"/>
    <property type="match status" value="1"/>
</dbReference>
<dbReference type="EMBL" id="CP000267">
    <property type="protein sequence ID" value="ABD68826.1"/>
    <property type="molecule type" value="Genomic_DNA"/>
</dbReference>
<name>Q21ZH7_ALBFT</name>
<dbReference type="KEGG" id="rfr:Rfer_1085"/>
<dbReference type="AlphaFoldDB" id="Q21ZH7"/>
<evidence type="ECO:0008006" key="4">
    <source>
        <dbReference type="Google" id="ProtNLM"/>
    </source>
</evidence>
<dbReference type="RefSeq" id="WP_011463395.1">
    <property type="nucleotide sequence ID" value="NC_007908.1"/>
</dbReference>
<keyword evidence="1" id="KW-0812">Transmembrane</keyword>
<sequence length="163" mass="17735">MVTQHLTQLQHAQDAAVFVCWKLMPGRAISLRPRQAGVLRIEQGQVWATVDGSPRVPANELGDHFLQAGQQLAVRAGQHLVFEPYGAANATPVYFEWTPLAESVTLRASRWQAAVMRPLRDLGQAVLMAGLALGQLVLGLAGYGEYLVAGRGRVLSKLETNQP</sequence>
<protein>
    <recommendedName>
        <fullName evidence="4">DUF2917 domain-containing protein</fullName>
    </recommendedName>
</protein>
<proteinExistence type="predicted"/>
<feature type="transmembrane region" description="Helical" evidence="1">
    <location>
        <begin position="125"/>
        <end position="144"/>
    </location>
</feature>
<reference evidence="3" key="1">
    <citation type="submission" date="2006-02" db="EMBL/GenBank/DDBJ databases">
        <title>Complete sequence of chromosome of Rhodoferax ferrireducens DSM 15236.</title>
        <authorList>
            <person name="Copeland A."/>
            <person name="Lucas S."/>
            <person name="Lapidus A."/>
            <person name="Barry K."/>
            <person name="Detter J.C."/>
            <person name="Glavina del Rio T."/>
            <person name="Hammon N."/>
            <person name="Israni S."/>
            <person name="Pitluck S."/>
            <person name="Brettin T."/>
            <person name="Bruce D."/>
            <person name="Han C."/>
            <person name="Tapia R."/>
            <person name="Gilna P."/>
            <person name="Kiss H."/>
            <person name="Schmutz J."/>
            <person name="Larimer F."/>
            <person name="Land M."/>
            <person name="Kyrpides N."/>
            <person name="Ivanova N."/>
            <person name="Richardson P."/>
        </authorList>
    </citation>
    <scope>NUCLEOTIDE SEQUENCE [LARGE SCALE GENOMIC DNA]</scope>
    <source>
        <strain evidence="3">ATCC BAA-621 / DSM 15236 / T118</strain>
    </source>
</reference>
<keyword evidence="1" id="KW-1133">Transmembrane helix</keyword>
<dbReference type="HOGENOM" id="CLU_1625773_0_0_4"/>
<keyword evidence="1" id="KW-0472">Membrane</keyword>
<evidence type="ECO:0000313" key="3">
    <source>
        <dbReference type="Proteomes" id="UP000008332"/>
    </source>
</evidence>
<dbReference type="eggNOG" id="ENOG503354J">
    <property type="taxonomic scope" value="Bacteria"/>
</dbReference>
<organism evidence="2 3">
    <name type="scientific">Albidiferax ferrireducens (strain ATCC BAA-621 / DSM 15236 / T118)</name>
    <name type="common">Rhodoferax ferrireducens</name>
    <dbReference type="NCBI Taxonomy" id="338969"/>
    <lineage>
        <taxon>Bacteria</taxon>
        <taxon>Pseudomonadati</taxon>
        <taxon>Pseudomonadota</taxon>
        <taxon>Betaproteobacteria</taxon>
        <taxon>Burkholderiales</taxon>
        <taxon>Comamonadaceae</taxon>
        <taxon>Rhodoferax</taxon>
    </lineage>
</organism>
<evidence type="ECO:0000256" key="1">
    <source>
        <dbReference type="SAM" id="Phobius"/>
    </source>
</evidence>
<accession>Q21ZH7</accession>